<dbReference type="PANTHER" id="PTHR39624">
    <property type="entry name" value="PROTEIN INVOLVED IN RIMO-MEDIATED BETA-METHYLTHIOLATION OF RIBOSOMAL PROTEIN S12 YCAO"/>
    <property type="match status" value="1"/>
</dbReference>
<dbReference type="RefSeq" id="WP_334314986.1">
    <property type="nucleotide sequence ID" value="NZ_CP065938.1"/>
</dbReference>
<dbReference type="InterPro" id="IPR036102">
    <property type="entry name" value="OsmC/Ohrsf"/>
</dbReference>
<dbReference type="InterPro" id="IPR003718">
    <property type="entry name" value="OsmC/Ohr_fam"/>
</dbReference>
<dbReference type="Gene3D" id="3.30.300.20">
    <property type="match status" value="1"/>
</dbReference>
<sequence>MALFKSEYLGDLQVTCTNTVSGASITTDAFLGYQNKGDLLNPIDLCVASLCCCSLSMVGTYADNHEIDIDGAYSECDYEVAVNPKRITKITLTFVMPKDKEYSDKEKMMLEKVAVSCGVHHSLSHDIEQVFHFSW</sequence>
<gene>
    <name evidence="1" type="ORF">JBF11_08110</name>
</gene>
<dbReference type="Pfam" id="PF02566">
    <property type="entry name" value="OsmC"/>
    <property type="match status" value="1"/>
</dbReference>
<organism evidence="1 2">
    <name type="scientific">Taurinivorans muris</name>
    <dbReference type="NCBI Taxonomy" id="2787751"/>
    <lineage>
        <taxon>Bacteria</taxon>
        <taxon>Pseudomonadati</taxon>
        <taxon>Thermodesulfobacteriota</taxon>
        <taxon>Desulfovibrionia</taxon>
        <taxon>Desulfovibrionales</taxon>
        <taxon>Desulfovibrionaceae</taxon>
        <taxon>Taurinivorans</taxon>
    </lineage>
</organism>
<evidence type="ECO:0000313" key="2">
    <source>
        <dbReference type="Proteomes" id="UP001058120"/>
    </source>
</evidence>
<dbReference type="InterPro" id="IPR015946">
    <property type="entry name" value="KH_dom-like_a/b"/>
</dbReference>
<accession>A0ABY5Y115</accession>
<proteinExistence type="predicted"/>
<evidence type="ECO:0000313" key="1">
    <source>
        <dbReference type="EMBL" id="UWX05407.1"/>
    </source>
</evidence>
<keyword evidence="2" id="KW-1185">Reference proteome</keyword>
<dbReference type="PANTHER" id="PTHR39624:SF2">
    <property type="entry name" value="OSMC-LIKE PROTEIN"/>
    <property type="match status" value="1"/>
</dbReference>
<dbReference type="EMBL" id="CP065938">
    <property type="protein sequence ID" value="UWX05407.1"/>
    <property type="molecule type" value="Genomic_DNA"/>
</dbReference>
<reference evidence="1" key="1">
    <citation type="submission" date="2020-12" db="EMBL/GenBank/DDBJ databases">
        <title>Taurinivorans muris gen. nov., sp. nov., fundamental and realized metabolic niche of a ubiquitous sulfidogenic bacterium in the murine intestine.</title>
        <authorList>
            <person name="Ye H."/>
            <person name="Hanson B.T."/>
            <person name="Loy A."/>
        </authorList>
    </citation>
    <scope>NUCLEOTIDE SEQUENCE</scope>
    <source>
        <strain evidence="1">LT0009</strain>
    </source>
</reference>
<protein>
    <submittedName>
        <fullName evidence="1">OsmC family protein</fullName>
    </submittedName>
</protein>
<name>A0ABY5Y115_9BACT</name>
<dbReference type="SUPFAM" id="SSF82784">
    <property type="entry name" value="OsmC-like"/>
    <property type="match status" value="1"/>
</dbReference>
<dbReference type="Proteomes" id="UP001058120">
    <property type="component" value="Chromosome"/>
</dbReference>